<evidence type="ECO:0000256" key="3">
    <source>
        <dbReference type="ARBA" id="ARBA00022723"/>
    </source>
</evidence>
<name>A0ABS1V4H3_9PROT</name>
<evidence type="ECO:0000256" key="4">
    <source>
        <dbReference type="ARBA" id="ARBA00023002"/>
    </source>
</evidence>
<reference evidence="9 10" key="1">
    <citation type="submission" date="2021-01" db="EMBL/GenBank/DDBJ databases">
        <title>Belnapia mucosa sp. nov. and Belnapia arida sp. nov., isolated from the Tabernas Desert (Almeria, Spain).</title>
        <authorList>
            <person name="Molina-Menor E."/>
            <person name="Vidal-Verdu A."/>
            <person name="Calonge A."/>
            <person name="Satari L."/>
            <person name="Pereto Magraner J."/>
            <person name="Porcar Miralles M."/>
        </authorList>
    </citation>
    <scope>NUCLEOTIDE SEQUENCE [LARGE SCALE GENOMIC DNA]</scope>
    <source>
        <strain evidence="9 10">T6</strain>
    </source>
</reference>
<evidence type="ECO:0000259" key="7">
    <source>
        <dbReference type="PROSITE" id="PS51085"/>
    </source>
</evidence>
<keyword evidence="1" id="KW-0285">Flavoprotein</keyword>
<dbReference type="InterPro" id="IPR050415">
    <property type="entry name" value="MRET"/>
</dbReference>
<sequence>MFELARPDGRPLPAWDAGSHVDLHLPNGLVRQYSLLGSSDPGRYLLGVKRDPVGRGGSAWLHDKVRVGDVLQLDGPRNHFPLAEQAAHSVLIAGGIGITPLLAMAARLQALGSSWTLHHAVRSRGDAAFTAELAALGGHCHLHCDDEAGAVLDIPALVAAAPAEAHLYCCGPAPMLASFEAATAGRPPDRVHVEYFTAKAPPATQGGFTVELARSRRELRVAPGQSILDTVLEAGIDCGYACMQGTCGSCEARVLAGEPDHRDGLLPPERRLAEGTMLICCSGSRGERLVLDL</sequence>
<protein>
    <submittedName>
        <fullName evidence="9">Oxidoreductase</fullName>
    </submittedName>
</protein>
<dbReference type="InterPro" id="IPR017927">
    <property type="entry name" value="FAD-bd_FR_type"/>
</dbReference>
<keyword evidence="4" id="KW-0560">Oxidoreductase</keyword>
<feature type="domain" description="FAD-binding FR-type" evidence="8">
    <location>
        <begin position="1"/>
        <end position="83"/>
    </location>
</feature>
<organism evidence="9 10">
    <name type="scientific">Belnapia mucosa</name>
    <dbReference type="NCBI Taxonomy" id="2804532"/>
    <lineage>
        <taxon>Bacteria</taxon>
        <taxon>Pseudomonadati</taxon>
        <taxon>Pseudomonadota</taxon>
        <taxon>Alphaproteobacteria</taxon>
        <taxon>Acetobacterales</taxon>
        <taxon>Roseomonadaceae</taxon>
        <taxon>Belnapia</taxon>
    </lineage>
</organism>
<dbReference type="Pfam" id="PF00111">
    <property type="entry name" value="Fer2"/>
    <property type="match status" value="1"/>
</dbReference>
<dbReference type="InterPro" id="IPR017938">
    <property type="entry name" value="Riboflavin_synthase-like_b-brl"/>
</dbReference>
<evidence type="ECO:0000313" key="10">
    <source>
        <dbReference type="Proteomes" id="UP000606490"/>
    </source>
</evidence>
<dbReference type="InterPro" id="IPR012675">
    <property type="entry name" value="Beta-grasp_dom_sf"/>
</dbReference>
<gene>
    <name evidence="9" type="ORF">JMJ55_14860</name>
</gene>
<dbReference type="PANTHER" id="PTHR47354">
    <property type="entry name" value="NADH OXIDOREDUCTASE HCR"/>
    <property type="match status" value="1"/>
</dbReference>
<dbReference type="Gene3D" id="3.10.20.30">
    <property type="match status" value="1"/>
</dbReference>
<keyword evidence="10" id="KW-1185">Reference proteome</keyword>
<dbReference type="CDD" id="cd00207">
    <property type="entry name" value="fer2"/>
    <property type="match status" value="1"/>
</dbReference>
<dbReference type="PROSITE" id="PS00197">
    <property type="entry name" value="2FE2S_FER_1"/>
    <property type="match status" value="1"/>
</dbReference>
<dbReference type="SUPFAM" id="SSF63380">
    <property type="entry name" value="Riboflavin synthase domain-like"/>
    <property type="match status" value="1"/>
</dbReference>
<keyword evidence="5" id="KW-0408">Iron</keyword>
<keyword evidence="3" id="KW-0479">Metal-binding</keyword>
<dbReference type="SUPFAM" id="SSF52343">
    <property type="entry name" value="Ferredoxin reductase-like, C-terminal NADP-linked domain"/>
    <property type="match status" value="1"/>
</dbReference>
<dbReference type="Gene3D" id="2.40.30.10">
    <property type="entry name" value="Translation factors"/>
    <property type="match status" value="1"/>
</dbReference>
<dbReference type="PROSITE" id="PS51384">
    <property type="entry name" value="FAD_FR"/>
    <property type="match status" value="1"/>
</dbReference>
<dbReference type="PANTHER" id="PTHR47354:SF1">
    <property type="entry name" value="CARNITINE MONOOXYGENASE REDUCTASE SUBUNIT"/>
    <property type="match status" value="1"/>
</dbReference>
<dbReference type="PROSITE" id="PS51085">
    <property type="entry name" value="2FE2S_FER_2"/>
    <property type="match status" value="1"/>
</dbReference>
<evidence type="ECO:0000256" key="2">
    <source>
        <dbReference type="ARBA" id="ARBA00022714"/>
    </source>
</evidence>
<dbReference type="EMBL" id="JAEUXJ010000005">
    <property type="protein sequence ID" value="MBL6456613.1"/>
    <property type="molecule type" value="Genomic_DNA"/>
</dbReference>
<dbReference type="InterPro" id="IPR006058">
    <property type="entry name" value="2Fe2S_fd_BS"/>
</dbReference>
<feature type="domain" description="2Fe-2S ferredoxin-type" evidence="7">
    <location>
        <begin position="208"/>
        <end position="293"/>
    </location>
</feature>
<evidence type="ECO:0000256" key="1">
    <source>
        <dbReference type="ARBA" id="ARBA00022630"/>
    </source>
</evidence>
<dbReference type="InterPro" id="IPR039261">
    <property type="entry name" value="FNR_nucleotide-bd"/>
</dbReference>
<proteinExistence type="predicted"/>
<evidence type="ECO:0000256" key="5">
    <source>
        <dbReference type="ARBA" id="ARBA00023004"/>
    </source>
</evidence>
<dbReference type="SUPFAM" id="SSF54292">
    <property type="entry name" value="2Fe-2S ferredoxin-like"/>
    <property type="match status" value="1"/>
</dbReference>
<comment type="caution">
    <text evidence="9">The sequence shown here is derived from an EMBL/GenBank/DDBJ whole genome shotgun (WGS) entry which is preliminary data.</text>
</comment>
<dbReference type="InterPro" id="IPR001041">
    <property type="entry name" value="2Fe-2S_ferredoxin-type"/>
</dbReference>
<accession>A0ABS1V4H3</accession>
<dbReference type="CDD" id="cd06185">
    <property type="entry name" value="PDR_like"/>
    <property type="match status" value="1"/>
</dbReference>
<keyword evidence="6" id="KW-0411">Iron-sulfur</keyword>
<dbReference type="InterPro" id="IPR036010">
    <property type="entry name" value="2Fe-2S_ferredoxin-like_sf"/>
</dbReference>
<dbReference type="PRINTS" id="PR00409">
    <property type="entry name" value="PHDIOXRDTASE"/>
</dbReference>
<keyword evidence="2" id="KW-0001">2Fe-2S</keyword>
<evidence type="ECO:0000313" key="9">
    <source>
        <dbReference type="EMBL" id="MBL6456613.1"/>
    </source>
</evidence>
<evidence type="ECO:0000259" key="8">
    <source>
        <dbReference type="PROSITE" id="PS51384"/>
    </source>
</evidence>
<dbReference type="Proteomes" id="UP000606490">
    <property type="component" value="Unassembled WGS sequence"/>
</dbReference>
<dbReference type="Gene3D" id="3.40.50.80">
    <property type="entry name" value="Nucleotide-binding domain of ferredoxin-NADP reductase (FNR) module"/>
    <property type="match status" value="1"/>
</dbReference>
<evidence type="ECO:0000256" key="6">
    <source>
        <dbReference type="ARBA" id="ARBA00023014"/>
    </source>
</evidence>